<accession>A0A6V7T723</accession>
<evidence type="ECO:0000256" key="1">
    <source>
        <dbReference type="SAM" id="SignalP"/>
    </source>
</evidence>
<proteinExistence type="predicted"/>
<evidence type="ECO:0000313" key="3">
    <source>
        <dbReference type="EMBL" id="CAD2109212.1"/>
    </source>
</evidence>
<evidence type="ECO:0000259" key="2">
    <source>
        <dbReference type="Pfam" id="PF09690"/>
    </source>
</evidence>
<dbReference type="VEuPathDB" id="PlasmoDB:PVPCR_1000050"/>
<feature type="signal peptide" evidence="1">
    <location>
        <begin position="1"/>
        <end position="18"/>
    </location>
</feature>
<dbReference type="VEuPathDB" id="PlasmoDB:PVPCR_1104790"/>
<dbReference type="Proteomes" id="UP000515697">
    <property type="component" value="Chromosome PVSEL_12"/>
</dbReference>
<name>A0A6V7T723_PLAVN</name>
<dbReference type="EMBL" id="LR865433">
    <property type="protein sequence ID" value="CAD2109212.1"/>
    <property type="molecule type" value="Genomic_DNA"/>
</dbReference>
<feature type="chain" id="PRO_5027773174" evidence="1">
    <location>
        <begin position="19"/>
        <end position="246"/>
    </location>
</feature>
<protein>
    <submittedName>
        <fullName evidence="3">Fam-c protein</fullName>
    </submittedName>
</protein>
<dbReference type="VEuPathDB" id="PlasmoDB:PVBDA_0900100"/>
<dbReference type="NCBIfam" id="TIGR01601">
    <property type="entry name" value="PYST-C1"/>
    <property type="match status" value="1"/>
</dbReference>
<reference evidence="3 4" key="1">
    <citation type="submission" date="2020-08" db="EMBL/GenBank/DDBJ databases">
        <authorList>
            <person name="Ramaprasad A."/>
        </authorList>
    </citation>
    <scope>NUCLEOTIDE SEQUENCE [LARGE SCALE GENOMIC DNA]</scope>
</reference>
<dbReference type="AlphaFoldDB" id="A0A6V7T723"/>
<dbReference type="VEuPathDB" id="PlasmoDB:PVSEL_1200150"/>
<organism evidence="3 4">
    <name type="scientific">Plasmodium vinckei</name>
    <dbReference type="NCBI Taxonomy" id="5860"/>
    <lineage>
        <taxon>Eukaryota</taxon>
        <taxon>Sar</taxon>
        <taxon>Alveolata</taxon>
        <taxon>Apicomplexa</taxon>
        <taxon>Aconoidasida</taxon>
        <taxon>Haemosporida</taxon>
        <taxon>Plasmodiidae</taxon>
        <taxon>Plasmodium</taxon>
        <taxon>Plasmodium (Vinckeia)</taxon>
    </lineage>
</organism>
<dbReference type="Pfam" id="PF09690">
    <property type="entry name" value="PYST-C1"/>
    <property type="match status" value="1"/>
</dbReference>
<keyword evidence="1" id="KW-0732">Signal</keyword>
<feature type="domain" description="PYST-C1-like N-terminal" evidence="2">
    <location>
        <begin position="27"/>
        <end position="78"/>
    </location>
</feature>
<gene>
    <name evidence="3" type="ORF">PVSEL_1200150</name>
</gene>
<evidence type="ECO:0000313" key="4">
    <source>
        <dbReference type="Proteomes" id="UP000515697"/>
    </source>
</evidence>
<dbReference type="InterPro" id="IPR006488">
    <property type="entry name" value="PYST-C1_N"/>
</dbReference>
<dbReference type="VEuPathDB" id="PlasmoDB:PVBDA_0904740"/>
<dbReference type="VEuPathDB" id="PlasmoDB:PVVCY_0201550"/>
<dbReference type="VEuPathDB" id="PlasmoDB:PVLDE_1200210"/>
<sequence>MNKRIFSLVCITLYVLLAVSIHCSEQKVYNVGNKRIRGTKEINRRNEKNAIEFKCEIQLNNSNDNDLKDDINDKDYKDETYNSEYINEDDIYNREYVNNDKIYNRKDSNNDYVDDGEDGKGFNFLNIFQKDKKNKIPKTTSYSKKSLTHPYNQITEASSNNNESRSKEVLQMINAIDDYIAKNPEFLNFLLLFKQKPKAQLSNDKEYPPNATFSVRNILHDLDVKDQTFLMLLLRIIVNLDGRLPK</sequence>